<gene>
    <name evidence="1" type="ORF">WKI71_00175</name>
</gene>
<proteinExistence type="predicted"/>
<dbReference type="SUPFAM" id="SSF49899">
    <property type="entry name" value="Concanavalin A-like lectins/glucanases"/>
    <property type="match status" value="1"/>
</dbReference>
<evidence type="ECO:0008006" key="3">
    <source>
        <dbReference type="Google" id="ProtNLM"/>
    </source>
</evidence>
<keyword evidence="2" id="KW-1185">Reference proteome</keyword>
<evidence type="ECO:0000313" key="1">
    <source>
        <dbReference type="EMBL" id="MEJ8667535.1"/>
    </source>
</evidence>
<reference evidence="1 2" key="1">
    <citation type="submission" date="2024-03" db="EMBL/GenBank/DDBJ databases">
        <title>Novel Streptomyces species of biotechnological and ecological value are a feature of Machair soil.</title>
        <authorList>
            <person name="Prole J.R."/>
            <person name="Goodfellow M."/>
            <person name="Allenby N."/>
            <person name="Ward A.C."/>
        </authorList>
    </citation>
    <scope>NUCLEOTIDE SEQUENCE [LARGE SCALE GENOMIC DNA]</scope>
    <source>
        <strain evidence="1 2">MS1.AVA.1</strain>
    </source>
</reference>
<name>A0ABU8UF47_9ACTN</name>
<dbReference type="EMBL" id="JBBKAK010000001">
    <property type="protein sequence ID" value="MEJ8667535.1"/>
    <property type="molecule type" value="Genomic_DNA"/>
</dbReference>
<protein>
    <recommendedName>
        <fullName evidence="3">RHS repeat protein</fullName>
    </recommendedName>
</protein>
<dbReference type="Proteomes" id="UP001376459">
    <property type="component" value="Unassembled WGS sequence"/>
</dbReference>
<evidence type="ECO:0000313" key="2">
    <source>
        <dbReference type="Proteomes" id="UP001376459"/>
    </source>
</evidence>
<comment type="caution">
    <text evidence="1">The sequence shown here is derived from an EMBL/GenBank/DDBJ whole genome shotgun (WGS) entry which is preliminary data.</text>
</comment>
<dbReference type="Gene3D" id="2.60.120.200">
    <property type="match status" value="1"/>
</dbReference>
<organism evidence="1 2">
    <name type="scientific">Streptomyces machairae</name>
    <dbReference type="NCBI Taxonomy" id="3134109"/>
    <lineage>
        <taxon>Bacteria</taxon>
        <taxon>Bacillati</taxon>
        <taxon>Actinomycetota</taxon>
        <taxon>Actinomycetes</taxon>
        <taxon>Kitasatosporales</taxon>
        <taxon>Streptomycetaceae</taxon>
        <taxon>Streptomyces</taxon>
    </lineage>
</organism>
<sequence>MLRQEAATSTVVVTLSDGSQVRFGKNADGTYTGPPGGALTLARQSTDWVLRERSGAAYRFLAGGVLAEITDVAGRSQTVTHETATGGPVRKVTDDLSGRTLSFTWSGGRVSTVATSAIDANTPGLTWTYTYTGDQLTKVCPPSSTTKCTLYEYGTGSVYRSSVLDAAPTSYWRLGDSEGSVAASEAVSRTGLNDAVHRDTQLGAESAIAGTADTSATFDGVDSVIELPADTLKTAASPTIELWFKTSTPSGVLVGFQNTELGRSPPRGGPC</sequence>
<dbReference type="InterPro" id="IPR013320">
    <property type="entry name" value="ConA-like_dom_sf"/>
</dbReference>
<accession>A0ABU8UF47</accession>